<dbReference type="InterPro" id="IPR032808">
    <property type="entry name" value="DoxX"/>
</dbReference>
<evidence type="ECO:0000256" key="7">
    <source>
        <dbReference type="SAM" id="Phobius"/>
    </source>
</evidence>
<keyword evidence="4 7" id="KW-0812">Transmembrane</keyword>
<evidence type="ECO:0000313" key="9">
    <source>
        <dbReference type="Proteomes" id="UP000063308"/>
    </source>
</evidence>
<evidence type="ECO:0008006" key="10">
    <source>
        <dbReference type="Google" id="ProtNLM"/>
    </source>
</evidence>
<accession>A0A0E4BUI6</accession>
<keyword evidence="3" id="KW-1003">Cell membrane</keyword>
<feature type="transmembrane region" description="Helical" evidence="7">
    <location>
        <begin position="60"/>
        <end position="80"/>
    </location>
</feature>
<keyword evidence="5 7" id="KW-1133">Transmembrane helix</keyword>
<gene>
    <name evidence="8" type="ORF">NK6_7137</name>
</gene>
<dbReference type="EMBL" id="AP014685">
    <property type="protein sequence ID" value="BAR60288.1"/>
    <property type="molecule type" value="Genomic_DNA"/>
</dbReference>
<proteinExistence type="inferred from homology"/>
<protein>
    <recommendedName>
        <fullName evidence="10">DoxX family protein</fullName>
    </recommendedName>
</protein>
<evidence type="ECO:0000256" key="2">
    <source>
        <dbReference type="ARBA" id="ARBA00006679"/>
    </source>
</evidence>
<dbReference type="GO" id="GO:0005886">
    <property type="term" value="C:plasma membrane"/>
    <property type="evidence" value="ECO:0007669"/>
    <property type="project" value="UniProtKB-SubCell"/>
</dbReference>
<organism evidence="8 9">
    <name type="scientific">Bradyrhizobium diazoefficiens</name>
    <dbReference type="NCBI Taxonomy" id="1355477"/>
    <lineage>
        <taxon>Bacteria</taxon>
        <taxon>Pseudomonadati</taxon>
        <taxon>Pseudomonadota</taxon>
        <taxon>Alphaproteobacteria</taxon>
        <taxon>Hyphomicrobiales</taxon>
        <taxon>Nitrobacteraceae</taxon>
        <taxon>Bradyrhizobium</taxon>
    </lineage>
</organism>
<keyword evidence="6 7" id="KW-0472">Membrane</keyword>
<feature type="transmembrane region" description="Helical" evidence="7">
    <location>
        <begin position="21"/>
        <end position="40"/>
    </location>
</feature>
<evidence type="ECO:0000256" key="3">
    <source>
        <dbReference type="ARBA" id="ARBA00022475"/>
    </source>
</evidence>
<evidence type="ECO:0000256" key="1">
    <source>
        <dbReference type="ARBA" id="ARBA00004651"/>
    </source>
</evidence>
<sequence>MLLYDPRLEERTMIDLSKYGDHAALVGRILYASMFLLFGYGKITGFAGTTSYMGSLGLPAPALFTLLAIIIEIGGGLLILVGYETRLVALGLAIYTLVSAFIGHFQLSDFNQFQHFMKNMAIVGGSLAFVAFGAGSYSLDAKGSPQVRSVA</sequence>
<dbReference type="PANTHER" id="PTHR33452">
    <property type="entry name" value="OXIDOREDUCTASE CATD-RELATED"/>
    <property type="match status" value="1"/>
</dbReference>
<dbReference type="InterPro" id="IPR051907">
    <property type="entry name" value="DoxX-like_oxidoreductase"/>
</dbReference>
<reference evidence="8 9" key="1">
    <citation type="submission" date="2014-11" db="EMBL/GenBank/DDBJ databases">
        <title>Symbiosis island explosion on the genome of extra-slow-growing strains of soybean bradyrhizobia with massive insertion sequences.</title>
        <authorList>
            <person name="Iida T."/>
            <person name="Minamisawa K."/>
        </authorList>
    </citation>
    <scope>NUCLEOTIDE SEQUENCE [LARGE SCALE GENOMIC DNA]</scope>
    <source>
        <strain evidence="8 9">NK6</strain>
    </source>
</reference>
<evidence type="ECO:0000313" key="8">
    <source>
        <dbReference type="EMBL" id="BAR60288.1"/>
    </source>
</evidence>
<feature type="transmembrane region" description="Helical" evidence="7">
    <location>
        <begin position="87"/>
        <end position="107"/>
    </location>
</feature>
<dbReference type="Pfam" id="PF07681">
    <property type="entry name" value="DoxX"/>
    <property type="match status" value="1"/>
</dbReference>
<dbReference type="AlphaFoldDB" id="A0A0E4BUI6"/>
<feature type="transmembrane region" description="Helical" evidence="7">
    <location>
        <begin position="119"/>
        <end position="139"/>
    </location>
</feature>
<name>A0A0E4BUI6_9BRAD</name>
<dbReference type="Proteomes" id="UP000063308">
    <property type="component" value="Chromosome"/>
</dbReference>
<comment type="subcellular location">
    <subcellularLocation>
        <location evidence="1">Cell membrane</location>
        <topology evidence="1">Multi-pass membrane protein</topology>
    </subcellularLocation>
</comment>
<evidence type="ECO:0000256" key="5">
    <source>
        <dbReference type="ARBA" id="ARBA00022989"/>
    </source>
</evidence>
<evidence type="ECO:0000256" key="6">
    <source>
        <dbReference type="ARBA" id="ARBA00023136"/>
    </source>
</evidence>
<evidence type="ECO:0000256" key="4">
    <source>
        <dbReference type="ARBA" id="ARBA00022692"/>
    </source>
</evidence>
<dbReference type="PANTHER" id="PTHR33452:SF1">
    <property type="entry name" value="INNER MEMBRANE PROTEIN YPHA-RELATED"/>
    <property type="match status" value="1"/>
</dbReference>
<comment type="similarity">
    <text evidence="2">Belongs to the DoxX family.</text>
</comment>